<evidence type="ECO:0000256" key="10">
    <source>
        <dbReference type="PROSITE-ProRule" id="PRU00221"/>
    </source>
</evidence>
<evidence type="ECO:0000313" key="13">
    <source>
        <dbReference type="Ensembl" id="ENSSSCP00070021406.1"/>
    </source>
</evidence>
<accession>A0A4X1U131</accession>
<keyword evidence="5" id="KW-0833">Ubl conjugation pathway</keyword>
<feature type="compositionally biased region" description="Basic and acidic residues" evidence="11">
    <location>
        <begin position="49"/>
        <end position="59"/>
    </location>
</feature>
<evidence type="ECO:0000256" key="9">
    <source>
        <dbReference type="ARBA" id="ARBA00079851"/>
    </source>
</evidence>
<dbReference type="PANTHER" id="PTHR14381:SF1">
    <property type="entry name" value="F-BOX_WD REPEAT-CONTAINING PROTEIN 4"/>
    <property type="match status" value="1"/>
</dbReference>
<sequence>MVSPPPGAAAALAAAPAWLRSGPAPRPLMGSQGGSGPPGNGGPGEGESGEARKLQEGRAARGKRRKGKRKGKAGAGQDGRGSGAEGKPEPPQAKAAAGLGAEAGARAGLGEEGEGGGSVQEGARRIVRGEEGSAGAGKEAEGRDDGKKEEWRVRTGWREEARPARAQGRGGQAWGHLARTGAAMAAEAAEEEAAAREPTGRPAAGPALLRLPEELLLLICSYLDMQALGRLAQVCRWLRRFTSCDLLWRRIARASLNSGFTRLGTDLMASVPVKERVKVSQNWRLGRCREGILLKWRCSQMPWMQLEGDSLYISQANFILAYQFRPDGASLNRRPLGVFAGHDEDVCHFVLANSHIISAGGDGKIGVHKIHSTFTVKYSAHEQEVNCVDCKGGIIVSGSRDRTAKVWPLASGRLGQCLHTIQTEDRVWSIAISPLLSSFVTGTACCGHFSPLRIWDLNSGQLMTHLGSDFPPGAGVLDVMYESPSTLLSCGYDTYVRYWDLRTSVRKCVMEWEEPHDSTLYCLQTDGNHLLATGSSYYGVVRLWDRRQRACLHVRFHPPHASRVPGAALGRVYAWGGWETAHNGPCPGALGLRILGSSPPNSQSGPSRHSFLPCRPSR</sequence>
<evidence type="ECO:0000256" key="4">
    <source>
        <dbReference type="ARBA" id="ARBA00022737"/>
    </source>
</evidence>
<dbReference type="Gene3D" id="1.20.1280.50">
    <property type="match status" value="1"/>
</dbReference>
<dbReference type="FunFam" id="2.130.10.10:FF:000327">
    <property type="entry name" value="F-box/WD repeat-containing protein 4 isoform X1"/>
    <property type="match status" value="1"/>
</dbReference>
<feature type="compositionally biased region" description="Basic and acidic residues" evidence="11">
    <location>
        <begin position="138"/>
        <end position="163"/>
    </location>
</feature>
<evidence type="ECO:0000256" key="6">
    <source>
        <dbReference type="ARBA" id="ARBA00060163"/>
    </source>
</evidence>
<proteinExistence type="predicted"/>
<feature type="compositionally biased region" description="Low complexity" evidence="11">
    <location>
        <begin position="93"/>
        <end position="108"/>
    </location>
</feature>
<protein>
    <recommendedName>
        <fullName evidence="8">F-box/WD repeat-containing protein 4</fullName>
    </recommendedName>
    <alternativeName>
        <fullName evidence="9">F-box and WD-40 domain-containing protein 4</fullName>
    </alternativeName>
</protein>
<feature type="repeat" description="WD" evidence="10">
    <location>
        <begin position="378"/>
        <end position="413"/>
    </location>
</feature>
<dbReference type="GO" id="GO:0016055">
    <property type="term" value="P:Wnt signaling pathway"/>
    <property type="evidence" value="ECO:0007669"/>
    <property type="project" value="UniProtKB-KW"/>
</dbReference>
<dbReference type="Ensembl" id="ENSSSCT00070025800.1">
    <property type="protein sequence ID" value="ENSSSCP00070021406.1"/>
    <property type="gene ID" value="ENSSSCG00070013219.1"/>
</dbReference>
<dbReference type="Pfam" id="PF12937">
    <property type="entry name" value="F-box-like"/>
    <property type="match status" value="1"/>
</dbReference>
<keyword evidence="2 10" id="KW-0853">WD repeat</keyword>
<feature type="compositionally biased region" description="Basic and acidic residues" evidence="11">
    <location>
        <begin position="122"/>
        <end position="131"/>
    </location>
</feature>
<dbReference type="PROSITE" id="PS50181">
    <property type="entry name" value="FBOX"/>
    <property type="match status" value="1"/>
</dbReference>
<evidence type="ECO:0000256" key="8">
    <source>
        <dbReference type="ARBA" id="ARBA00072486"/>
    </source>
</evidence>
<dbReference type="SUPFAM" id="SSF81383">
    <property type="entry name" value="F-box domain"/>
    <property type="match status" value="1"/>
</dbReference>
<feature type="compositionally biased region" description="Gly residues" evidence="11">
    <location>
        <begin position="73"/>
        <end position="84"/>
    </location>
</feature>
<keyword evidence="1" id="KW-0217">Developmental protein</keyword>
<evidence type="ECO:0000256" key="7">
    <source>
        <dbReference type="ARBA" id="ARBA00061858"/>
    </source>
</evidence>
<dbReference type="InterPro" id="IPR036047">
    <property type="entry name" value="F-box-like_dom_sf"/>
</dbReference>
<keyword evidence="3" id="KW-0879">Wnt signaling pathway</keyword>
<reference evidence="13" key="2">
    <citation type="submission" date="2025-08" db="UniProtKB">
        <authorList>
            <consortium name="Ensembl"/>
        </authorList>
    </citation>
    <scope>IDENTIFICATION</scope>
</reference>
<dbReference type="InterPro" id="IPR001810">
    <property type="entry name" value="F-box_dom"/>
</dbReference>
<organism evidence="13 14">
    <name type="scientific">Sus scrofa</name>
    <name type="common">Pig</name>
    <dbReference type="NCBI Taxonomy" id="9823"/>
    <lineage>
        <taxon>Eukaryota</taxon>
        <taxon>Metazoa</taxon>
        <taxon>Chordata</taxon>
        <taxon>Craniata</taxon>
        <taxon>Vertebrata</taxon>
        <taxon>Euteleostomi</taxon>
        <taxon>Mammalia</taxon>
        <taxon>Eutheria</taxon>
        <taxon>Laurasiatheria</taxon>
        <taxon>Artiodactyla</taxon>
        <taxon>Suina</taxon>
        <taxon>Suidae</taxon>
        <taxon>Sus</taxon>
    </lineage>
</organism>
<dbReference type="Gene3D" id="2.130.10.10">
    <property type="entry name" value="YVTN repeat-like/Quinoprotein amine dehydrogenase"/>
    <property type="match status" value="2"/>
</dbReference>
<feature type="compositionally biased region" description="Basic residues" evidence="11">
    <location>
        <begin position="60"/>
        <end position="72"/>
    </location>
</feature>
<evidence type="ECO:0000313" key="14">
    <source>
        <dbReference type="Proteomes" id="UP000314985"/>
    </source>
</evidence>
<feature type="region of interest" description="Disordered" evidence="11">
    <location>
        <begin position="597"/>
        <end position="618"/>
    </location>
</feature>
<evidence type="ECO:0000256" key="3">
    <source>
        <dbReference type="ARBA" id="ARBA00022687"/>
    </source>
</evidence>
<feature type="region of interest" description="Disordered" evidence="11">
    <location>
        <begin position="20"/>
        <end position="174"/>
    </location>
</feature>
<dbReference type="InterPro" id="IPR015943">
    <property type="entry name" value="WD40/YVTN_repeat-like_dom_sf"/>
</dbReference>
<comment type="subunit">
    <text evidence="7">Part of a SCF (SKP1-cullin-F-box) protein ligase complex. Interacts with POUF51.</text>
</comment>
<evidence type="ECO:0000259" key="12">
    <source>
        <dbReference type="PROSITE" id="PS50181"/>
    </source>
</evidence>
<dbReference type="FunFam" id="1.20.1280.50:FF:000031">
    <property type="entry name" value="F-box/WD repeat-containing protein 4 isoform X1"/>
    <property type="match status" value="1"/>
</dbReference>
<dbReference type="InterPro" id="IPR001680">
    <property type="entry name" value="WD40_rpt"/>
</dbReference>
<dbReference type="InterPro" id="IPR036322">
    <property type="entry name" value="WD40_repeat_dom_sf"/>
</dbReference>
<dbReference type="SUPFAM" id="SSF50978">
    <property type="entry name" value="WD40 repeat-like"/>
    <property type="match status" value="1"/>
</dbReference>
<feature type="compositionally biased region" description="Low complexity" evidence="11">
    <location>
        <begin position="597"/>
        <end position="607"/>
    </location>
</feature>
<evidence type="ECO:0000256" key="5">
    <source>
        <dbReference type="ARBA" id="ARBA00022786"/>
    </source>
</evidence>
<dbReference type="PANTHER" id="PTHR14381">
    <property type="entry name" value="DACTYLIN"/>
    <property type="match status" value="1"/>
</dbReference>
<evidence type="ECO:0000256" key="2">
    <source>
        <dbReference type="ARBA" id="ARBA00022574"/>
    </source>
</evidence>
<dbReference type="SMART" id="SM00320">
    <property type="entry name" value="WD40"/>
    <property type="match status" value="5"/>
</dbReference>
<evidence type="ECO:0000256" key="1">
    <source>
        <dbReference type="ARBA" id="ARBA00022473"/>
    </source>
</evidence>
<dbReference type="AlphaFoldDB" id="A0A4X1U131"/>
<dbReference type="Pfam" id="PF00400">
    <property type="entry name" value="WD40"/>
    <property type="match status" value="2"/>
</dbReference>
<feature type="compositionally biased region" description="Gly residues" evidence="11">
    <location>
        <begin position="31"/>
        <end position="46"/>
    </location>
</feature>
<dbReference type="PROSITE" id="PS50082">
    <property type="entry name" value="WD_REPEATS_2"/>
    <property type="match status" value="1"/>
</dbReference>
<evidence type="ECO:0000256" key="11">
    <source>
        <dbReference type="SAM" id="MobiDB-lite"/>
    </source>
</evidence>
<reference evidence="13 14" key="1">
    <citation type="submission" date="2017-08" db="EMBL/GenBank/DDBJ databases">
        <title>USMARCv1.0.</title>
        <authorList>
            <person name="Hannum G.I."/>
            <person name="Koren S."/>
            <person name="Schroeder S.G."/>
            <person name="Chin S.C."/>
            <person name="Nonneman D.J."/>
            <person name="Becker S.A."/>
            <person name="Rosen B.D."/>
            <person name="Bickhart D.M."/>
            <person name="Putnam N.H."/>
            <person name="Green R.E."/>
            <person name="Tuggle C.K."/>
            <person name="Liu H."/>
            <person name="Rohrer G.A."/>
            <person name="Warr A."/>
            <person name="Hall R."/>
            <person name="Kim K."/>
            <person name="Hume D.A."/>
            <person name="Talbot R."/>
            <person name="Chow W."/>
            <person name="Howe K."/>
            <person name="Schwartz A.S."/>
            <person name="Watson M."/>
            <person name="Archibald A.L."/>
            <person name="Phillippy A.M."/>
            <person name="Smith T.P.L."/>
        </authorList>
    </citation>
    <scope>NUCLEOTIDE SEQUENCE [LARGE SCALE GENOMIC DNA]</scope>
</reference>
<dbReference type="FunFam" id="2.130.10.10:FF:000376">
    <property type="entry name" value="F-box and WD repeat domain containing 4"/>
    <property type="match status" value="1"/>
</dbReference>
<name>A0A4X1U131_PIG</name>
<comment type="function">
    <text evidence="6">Probably recognizes and binds to some phosphorylated proteins and promotes their ubiquitination and degradation. Likely to be involved in key signaling pathways crucial for normal limb development. May participate in Wnt signaling.</text>
</comment>
<feature type="domain" description="F-box" evidence="12">
    <location>
        <begin position="205"/>
        <end position="251"/>
    </location>
</feature>
<keyword evidence="4" id="KW-0677">Repeat</keyword>
<dbReference type="Proteomes" id="UP000314985">
    <property type="component" value="Chromosome 14"/>
</dbReference>
<dbReference type="InterPro" id="IPR052301">
    <property type="entry name" value="SCF_F-box/WD-repeat"/>
</dbReference>